<evidence type="ECO:0000256" key="1">
    <source>
        <dbReference type="SAM" id="MobiDB-lite"/>
    </source>
</evidence>
<name>A0A4C1YZ75_EUMVA</name>
<protein>
    <submittedName>
        <fullName evidence="2">Uncharacterized protein</fullName>
    </submittedName>
</protein>
<proteinExistence type="predicted"/>
<evidence type="ECO:0000313" key="2">
    <source>
        <dbReference type="EMBL" id="GBP79697.1"/>
    </source>
</evidence>
<evidence type="ECO:0000313" key="3">
    <source>
        <dbReference type="Proteomes" id="UP000299102"/>
    </source>
</evidence>
<dbReference type="AlphaFoldDB" id="A0A4C1YZ75"/>
<feature type="compositionally biased region" description="Basic and acidic residues" evidence="1">
    <location>
        <begin position="1"/>
        <end position="12"/>
    </location>
</feature>
<feature type="compositionally biased region" description="Polar residues" evidence="1">
    <location>
        <begin position="13"/>
        <end position="22"/>
    </location>
</feature>
<comment type="caution">
    <text evidence="2">The sequence shown here is derived from an EMBL/GenBank/DDBJ whole genome shotgun (WGS) entry which is preliminary data.</text>
</comment>
<feature type="region of interest" description="Disordered" evidence="1">
    <location>
        <begin position="1"/>
        <end position="26"/>
    </location>
</feature>
<gene>
    <name evidence="2" type="ORF">EVAR_55833_1</name>
</gene>
<keyword evidence="3" id="KW-1185">Reference proteome</keyword>
<sequence>MPCRDGHAHASDSHQPPANSARSGRDARMNVDTLFISIARRNRAAYTARNTRPAILALCETENEIEISLDRHQRWNKSGTAITFKNESNCHPEQDQDRFKNSLAIGVLLCDGAICKMREFILRHAGAVTDKS</sequence>
<accession>A0A4C1YZ75</accession>
<dbReference type="EMBL" id="BGZK01001425">
    <property type="protein sequence ID" value="GBP79697.1"/>
    <property type="molecule type" value="Genomic_DNA"/>
</dbReference>
<dbReference type="Proteomes" id="UP000299102">
    <property type="component" value="Unassembled WGS sequence"/>
</dbReference>
<reference evidence="2 3" key="1">
    <citation type="journal article" date="2019" name="Commun. Biol.">
        <title>The bagworm genome reveals a unique fibroin gene that provides high tensile strength.</title>
        <authorList>
            <person name="Kono N."/>
            <person name="Nakamura H."/>
            <person name="Ohtoshi R."/>
            <person name="Tomita M."/>
            <person name="Numata K."/>
            <person name="Arakawa K."/>
        </authorList>
    </citation>
    <scope>NUCLEOTIDE SEQUENCE [LARGE SCALE GENOMIC DNA]</scope>
</reference>
<organism evidence="2 3">
    <name type="scientific">Eumeta variegata</name>
    <name type="common">Bagworm moth</name>
    <name type="synonym">Eumeta japonica</name>
    <dbReference type="NCBI Taxonomy" id="151549"/>
    <lineage>
        <taxon>Eukaryota</taxon>
        <taxon>Metazoa</taxon>
        <taxon>Ecdysozoa</taxon>
        <taxon>Arthropoda</taxon>
        <taxon>Hexapoda</taxon>
        <taxon>Insecta</taxon>
        <taxon>Pterygota</taxon>
        <taxon>Neoptera</taxon>
        <taxon>Endopterygota</taxon>
        <taxon>Lepidoptera</taxon>
        <taxon>Glossata</taxon>
        <taxon>Ditrysia</taxon>
        <taxon>Tineoidea</taxon>
        <taxon>Psychidae</taxon>
        <taxon>Oiketicinae</taxon>
        <taxon>Eumeta</taxon>
    </lineage>
</organism>